<proteinExistence type="predicted"/>
<dbReference type="Proteomes" id="UP000324897">
    <property type="component" value="Unassembled WGS sequence"/>
</dbReference>
<feature type="non-terminal residue" evidence="2">
    <location>
        <position position="1"/>
    </location>
</feature>
<evidence type="ECO:0000313" key="2">
    <source>
        <dbReference type="EMBL" id="TVT97566.1"/>
    </source>
</evidence>
<feature type="compositionally biased region" description="Basic and acidic residues" evidence="1">
    <location>
        <begin position="24"/>
        <end position="34"/>
    </location>
</feature>
<sequence length="201" mass="22601">MASPSGGPRPSTEVQQTQSRRREHTGPEFDDTARDWANLPDGLAESIAERLLSDDVADYLRFRAACAAWRAACSVEPHACSVLDRRFHPRRWIMLPHTLNAAGRRRLFLNVFTGERVRVRLPDPHHCYVLGHTAEGLVLLCRKDTYLVQLLNPLTGQLADLPSATTLLEERRSYPASNKLSLEDELNLRQARRGGLDDAVP</sequence>
<organism evidence="2 3">
    <name type="scientific">Eragrostis curvula</name>
    <name type="common">weeping love grass</name>
    <dbReference type="NCBI Taxonomy" id="38414"/>
    <lineage>
        <taxon>Eukaryota</taxon>
        <taxon>Viridiplantae</taxon>
        <taxon>Streptophyta</taxon>
        <taxon>Embryophyta</taxon>
        <taxon>Tracheophyta</taxon>
        <taxon>Spermatophyta</taxon>
        <taxon>Magnoliopsida</taxon>
        <taxon>Liliopsida</taxon>
        <taxon>Poales</taxon>
        <taxon>Poaceae</taxon>
        <taxon>PACMAD clade</taxon>
        <taxon>Chloridoideae</taxon>
        <taxon>Eragrostideae</taxon>
        <taxon>Eragrostidinae</taxon>
        <taxon>Eragrostis</taxon>
    </lineage>
</organism>
<evidence type="ECO:0000256" key="1">
    <source>
        <dbReference type="SAM" id="MobiDB-lite"/>
    </source>
</evidence>
<evidence type="ECO:0008006" key="4">
    <source>
        <dbReference type="Google" id="ProtNLM"/>
    </source>
</evidence>
<accession>A0A5J9SFH7</accession>
<evidence type="ECO:0000313" key="3">
    <source>
        <dbReference type="Proteomes" id="UP000324897"/>
    </source>
</evidence>
<dbReference type="OrthoDB" id="619048at2759"/>
<dbReference type="AlphaFoldDB" id="A0A5J9SFH7"/>
<protein>
    <recommendedName>
        <fullName evidence="4">F-box domain-containing protein</fullName>
    </recommendedName>
</protein>
<gene>
    <name evidence="2" type="ORF">EJB05_57197</name>
</gene>
<reference evidence="2 3" key="1">
    <citation type="journal article" date="2019" name="Sci. Rep.">
        <title>A high-quality genome of Eragrostis curvula grass provides insights into Poaceae evolution and supports new strategies to enhance forage quality.</title>
        <authorList>
            <person name="Carballo J."/>
            <person name="Santos B.A.C.M."/>
            <person name="Zappacosta D."/>
            <person name="Garbus I."/>
            <person name="Selva J.P."/>
            <person name="Gallo C.A."/>
            <person name="Diaz A."/>
            <person name="Albertini E."/>
            <person name="Caccamo M."/>
            <person name="Echenique V."/>
        </authorList>
    </citation>
    <scope>NUCLEOTIDE SEQUENCE [LARGE SCALE GENOMIC DNA]</scope>
    <source>
        <strain evidence="3">cv. Victoria</strain>
        <tissue evidence="2">Leaf</tissue>
    </source>
</reference>
<name>A0A5J9SFH7_9POAL</name>
<comment type="caution">
    <text evidence="2">The sequence shown here is derived from an EMBL/GenBank/DDBJ whole genome shotgun (WGS) entry which is preliminary data.</text>
</comment>
<feature type="region of interest" description="Disordered" evidence="1">
    <location>
        <begin position="1"/>
        <end position="35"/>
    </location>
</feature>
<dbReference type="EMBL" id="RWGY01000984">
    <property type="protein sequence ID" value="TVT97566.1"/>
    <property type="molecule type" value="Genomic_DNA"/>
</dbReference>
<dbReference type="InterPro" id="IPR036047">
    <property type="entry name" value="F-box-like_dom_sf"/>
</dbReference>
<dbReference type="Gramene" id="TVT97566">
    <property type="protein sequence ID" value="TVT97566"/>
    <property type="gene ID" value="EJB05_57197"/>
</dbReference>
<dbReference type="PANTHER" id="PTHR33165">
    <property type="entry name" value="F-BOX DOMAIN CONTAINING PROTEIN-LIKE-RELATED"/>
    <property type="match status" value="1"/>
</dbReference>
<dbReference type="SUPFAM" id="SSF81383">
    <property type="entry name" value="F-box domain"/>
    <property type="match status" value="1"/>
</dbReference>
<dbReference type="PANTHER" id="PTHR33165:SF57">
    <property type="entry name" value="OS10G0568000 PROTEIN"/>
    <property type="match status" value="1"/>
</dbReference>
<keyword evidence="3" id="KW-1185">Reference proteome</keyword>